<dbReference type="Pfam" id="PF12777">
    <property type="entry name" value="MT"/>
    <property type="match status" value="1"/>
</dbReference>
<dbReference type="InterPro" id="IPR042222">
    <property type="entry name" value="Dynein_2_N"/>
</dbReference>
<keyword evidence="6" id="KW-0547">Nucleotide-binding</keyword>
<evidence type="ECO:0000256" key="11">
    <source>
        <dbReference type="ARBA" id="ARBA00023175"/>
    </source>
</evidence>
<dbReference type="Gene3D" id="1.20.140.100">
    <property type="entry name" value="Dynein heavy chain, N-terminal domain 2"/>
    <property type="match status" value="1"/>
</dbReference>
<dbReference type="InterPro" id="IPR035706">
    <property type="entry name" value="AAA_9"/>
</dbReference>
<evidence type="ECO:0000313" key="17">
    <source>
        <dbReference type="Proteomes" id="UP001165740"/>
    </source>
</evidence>
<keyword evidence="8" id="KW-0243">Dynein</keyword>
<evidence type="ECO:0000256" key="3">
    <source>
        <dbReference type="ARBA" id="ARBA00022490"/>
    </source>
</evidence>
<dbReference type="Gene3D" id="1.10.287.2620">
    <property type="match status" value="1"/>
</dbReference>
<evidence type="ECO:0000256" key="5">
    <source>
        <dbReference type="ARBA" id="ARBA00022737"/>
    </source>
</evidence>
<name>A0A9W2YHW7_BIOGL</name>
<dbReference type="Pfam" id="PF12775">
    <property type="entry name" value="AAA_7"/>
    <property type="match status" value="1"/>
</dbReference>
<dbReference type="FunFam" id="1.20.1270.280:FF:000002">
    <property type="entry name" value="Dynein heavy chain 5, axonemal"/>
    <property type="match status" value="1"/>
</dbReference>
<dbReference type="FunFam" id="1.10.8.720:FF:000004">
    <property type="entry name" value="Dynein heavy chain 5, axonemal"/>
    <property type="match status" value="1"/>
</dbReference>
<dbReference type="InterPro" id="IPR035699">
    <property type="entry name" value="AAA_6"/>
</dbReference>
<dbReference type="InterPro" id="IPR042219">
    <property type="entry name" value="AAA_lid_11_sf"/>
</dbReference>
<dbReference type="Gene3D" id="1.10.8.1220">
    <property type="match status" value="1"/>
</dbReference>
<dbReference type="InterPro" id="IPR024317">
    <property type="entry name" value="Dynein_heavy_chain_D4_dom"/>
</dbReference>
<dbReference type="Pfam" id="PF18199">
    <property type="entry name" value="Dynein_C"/>
    <property type="match status" value="1"/>
</dbReference>
<comment type="subcellular location">
    <subcellularLocation>
        <location evidence="1">Cytoplasm</location>
        <location evidence="1">Cytoskeleton</location>
        <location evidence="1">Cilium axoneme</location>
    </subcellularLocation>
</comment>
<dbReference type="GeneID" id="106068275"/>
<dbReference type="Pfam" id="PF12781">
    <property type="entry name" value="AAA_9"/>
    <property type="match status" value="1"/>
</dbReference>
<dbReference type="GO" id="GO:0051959">
    <property type="term" value="F:dynein light intermediate chain binding"/>
    <property type="evidence" value="ECO:0007669"/>
    <property type="project" value="InterPro"/>
</dbReference>
<gene>
    <name evidence="18" type="primary">LOC106068275</name>
</gene>
<dbReference type="InterPro" id="IPR041466">
    <property type="entry name" value="Dynein_AAA5_ext"/>
</dbReference>
<dbReference type="InterPro" id="IPR013602">
    <property type="entry name" value="Dynein_heavy_linker"/>
</dbReference>
<dbReference type="InterPro" id="IPR041589">
    <property type="entry name" value="DNAH3_AAA_lid_1"/>
</dbReference>
<evidence type="ECO:0000256" key="2">
    <source>
        <dbReference type="ARBA" id="ARBA00008887"/>
    </source>
</evidence>
<dbReference type="Pfam" id="PF08393">
    <property type="entry name" value="DHC_N2"/>
    <property type="match status" value="1"/>
</dbReference>
<dbReference type="InterPro" id="IPR041228">
    <property type="entry name" value="Dynein_C"/>
</dbReference>
<dbReference type="Gene3D" id="1.20.1270.280">
    <property type="match status" value="1"/>
</dbReference>
<dbReference type="OrthoDB" id="286107at2759"/>
<keyword evidence="13" id="KW-0966">Cell projection</keyword>
<dbReference type="InterPro" id="IPR004273">
    <property type="entry name" value="Dynein_heavy_D6_P-loop"/>
</dbReference>
<dbReference type="InterPro" id="IPR041658">
    <property type="entry name" value="AAA_lid_11"/>
</dbReference>
<feature type="domain" description="AAA+ ATPase" evidence="16">
    <location>
        <begin position="1989"/>
        <end position="2126"/>
    </location>
</feature>
<dbReference type="Gene3D" id="3.40.50.300">
    <property type="entry name" value="P-loop containing nucleotide triphosphate hydrolases"/>
    <property type="match status" value="5"/>
</dbReference>
<dbReference type="Pfam" id="PF17857">
    <property type="entry name" value="AAA_lid_1"/>
    <property type="match status" value="1"/>
</dbReference>
<feature type="domain" description="AAA+ ATPase" evidence="16">
    <location>
        <begin position="2597"/>
        <end position="2737"/>
    </location>
</feature>
<dbReference type="InterPro" id="IPR042228">
    <property type="entry name" value="Dynein_linker_3"/>
</dbReference>
<keyword evidence="4" id="KW-0493">Microtubule</keyword>
<dbReference type="InterPro" id="IPR003593">
    <property type="entry name" value="AAA+_ATPase"/>
</dbReference>
<dbReference type="Gene3D" id="1.10.472.130">
    <property type="match status" value="1"/>
</dbReference>
<dbReference type="Pfam" id="PF12780">
    <property type="entry name" value="AAA_8"/>
    <property type="match status" value="1"/>
</dbReference>
<keyword evidence="17" id="KW-1185">Reference proteome</keyword>
<dbReference type="Gene3D" id="1.20.920.30">
    <property type="match status" value="1"/>
</dbReference>
<dbReference type="Gene3D" id="3.20.180.20">
    <property type="entry name" value="Dynein heavy chain, N-terminal domain 2"/>
    <property type="match status" value="1"/>
</dbReference>
<keyword evidence="5" id="KW-0677">Repeat</keyword>
<evidence type="ECO:0000256" key="15">
    <source>
        <dbReference type="SAM" id="MobiDB-lite"/>
    </source>
</evidence>
<dbReference type="GO" id="GO:0005874">
    <property type="term" value="C:microtubule"/>
    <property type="evidence" value="ECO:0007669"/>
    <property type="project" value="UniProtKB-KW"/>
</dbReference>
<dbReference type="InterPro" id="IPR024743">
    <property type="entry name" value="Dynein_HC_stalk"/>
</dbReference>
<feature type="domain" description="AAA+ ATPase" evidence="16">
    <location>
        <begin position="2269"/>
        <end position="2424"/>
    </location>
</feature>
<dbReference type="Pfam" id="PF12774">
    <property type="entry name" value="AAA_6"/>
    <property type="match status" value="1"/>
</dbReference>
<feature type="coiled-coil region" evidence="14">
    <location>
        <begin position="3454"/>
        <end position="3509"/>
    </location>
</feature>
<dbReference type="FunFam" id="1.10.8.710:FF:000003">
    <property type="entry name" value="Dynein axonemal heavy chain 5"/>
    <property type="match status" value="1"/>
</dbReference>
<keyword evidence="11" id="KW-0505">Motor protein</keyword>
<keyword evidence="9 14" id="KW-0175">Coiled coil</keyword>
<organism evidence="17 18">
    <name type="scientific">Biomphalaria glabrata</name>
    <name type="common">Bloodfluke planorb</name>
    <name type="synonym">Freshwater snail</name>
    <dbReference type="NCBI Taxonomy" id="6526"/>
    <lineage>
        <taxon>Eukaryota</taxon>
        <taxon>Metazoa</taxon>
        <taxon>Spiralia</taxon>
        <taxon>Lophotrochozoa</taxon>
        <taxon>Mollusca</taxon>
        <taxon>Gastropoda</taxon>
        <taxon>Heterobranchia</taxon>
        <taxon>Euthyneura</taxon>
        <taxon>Panpulmonata</taxon>
        <taxon>Hygrophila</taxon>
        <taxon>Lymnaeoidea</taxon>
        <taxon>Planorbidae</taxon>
        <taxon>Biomphalaria</taxon>
    </lineage>
</organism>
<dbReference type="GO" id="GO:0007018">
    <property type="term" value="P:microtubule-based movement"/>
    <property type="evidence" value="ECO:0007669"/>
    <property type="project" value="InterPro"/>
</dbReference>
<evidence type="ECO:0000256" key="4">
    <source>
        <dbReference type="ARBA" id="ARBA00022701"/>
    </source>
</evidence>
<accession>A0A9W2YHW7</accession>
<evidence type="ECO:0000256" key="8">
    <source>
        <dbReference type="ARBA" id="ARBA00023017"/>
    </source>
</evidence>
<protein>
    <submittedName>
        <fullName evidence="18">Dynein axonemal heavy chain 8-like isoform X1</fullName>
    </submittedName>
</protein>
<dbReference type="InterPro" id="IPR043157">
    <property type="entry name" value="Dynein_AAA1S"/>
</dbReference>
<dbReference type="FunFam" id="3.10.490.20:FF:000003">
    <property type="entry name" value="Dynein heavy chain 5, axonemal"/>
    <property type="match status" value="1"/>
</dbReference>
<dbReference type="Gene3D" id="1.20.58.1120">
    <property type="match status" value="1"/>
</dbReference>
<dbReference type="Pfam" id="PF03028">
    <property type="entry name" value="Dynein_heavy"/>
    <property type="match status" value="1"/>
</dbReference>
<dbReference type="GO" id="GO:0005858">
    <property type="term" value="C:axonemal dynein complex"/>
    <property type="evidence" value="ECO:0007669"/>
    <property type="project" value="TreeGrafter"/>
</dbReference>
<keyword evidence="12" id="KW-0206">Cytoskeleton</keyword>
<evidence type="ECO:0000256" key="12">
    <source>
        <dbReference type="ARBA" id="ARBA00023212"/>
    </source>
</evidence>
<dbReference type="Gene3D" id="1.20.920.20">
    <property type="match status" value="1"/>
</dbReference>
<feature type="region of interest" description="Disordered" evidence="15">
    <location>
        <begin position="1"/>
        <end position="21"/>
    </location>
</feature>
<evidence type="ECO:0000259" key="16">
    <source>
        <dbReference type="SMART" id="SM00382"/>
    </source>
</evidence>
<proteinExistence type="inferred from homology"/>
<dbReference type="FunFam" id="1.20.140.100:FF:000003">
    <property type="entry name" value="Dynein, axonemal, heavy chain 5"/>
    <property type="match status" value="1"/>
</dbReference>
<reference evidence="18" key="1">
    <citation type="submission" date="2025-08" db="UniProtKB">
        <authorList>
            <consortium name="RefSeq"/>
        </authorList>
    </citation>
    <scope>IDENTIFICATION</scope>
</reference>
<dbReference type="SUPFAM" id="SSF52540">
    <property type="entry name" value="P-loop containing nucleoside triphosphate hydrolases"/>
    <property type="match status" value="4"/>
</dbReference>
<evidence type="ECO:0000256" key="9">
    <source>
        <dbReference type="ARBA" id="ARBA00023054"/>
    </source>
</evidence>
<dbReference type="FunFam" id="3.40.50.300:FF:000543">
    <property type="entry name" value="Dynein axonemal heavy chain 5"/>
    <property type="match status" value="1"/>
</dbReference>
<dbReference type="PANTHER" id="PTHR46532">
    <property type="entry name" value="MALE FERTILITY FACTOR KL5"/>
    <property type="match status" value="1"/>
</dbReference>
<evidence type="ECO:0000256" key="6">
    <source>
        <dbReference type="ARBA" id="ARBA00022741"/>
    </source>
</evidence>
<dbReference type="PANTHER" id="PTHR46532:SF4">
    <property type="entry name" value="AAA+ ATPASE DOMAIN-CONTAINING PROTEIN"/>
    <property type="match status" value="1"/>
</dbReference>
<dbReference type="FunFam" id="1.10.8.1220:FF:000001">
    <property type="entry name" value="Dynein axonemal heavy chain 5"/>
    <property type="match status" value="1"/>
</dbReference>
<dbReference type="RefSeq" id="XP_055862270.1">
    <property type="nucleotide sequence ID" value="XM_056006295.1"/>
</dbReference>
<dbReference type="FunFam" id="1.20.58.1120:FF:000004">
    <property type="entry name" value="Dynein axonemal heavy chain 5"/>
    <property type="match status" value="1"/>
</dbReference>
<comment type="similarity">
    <text evidence="2">Belongs to the dynein heavy chain family.</text>
</comment>
<keyword evidence="7" id="KW-0067">ATP-binding</keyword>
<dbReference type="GO" id="GO:0008569">
    <property type="term" value="F:minus-end-directed microtubule motor activity"/>
    <property type="evidence" value="ECO:0007669"/>
    <property type="project" value="InterPro"/>
</dbReference>
<dbReference type="Gene3D" id="1.10.8.710">
    <property type="match status" value="1"/>
</dbReference>
<evidence type="ECO:0000256" key="1">
    <source>
        <dbReference type="ARBA" id="ARBA00004430"/>
    </source>
</evidence>
<keyword evidence="3" id="KW-0963">Cytoplasm</keyword>
<evidence type="ECO:0000313" key="18">
    <source>
        <dbReference type="RefSeq" id="XP_055862270.1"/>
    </source>
</evidence>
<dbReference type="Gene3D" id="6.10.140.1060">
    <property type="match status" value="1"/>
</dbReference>
<dbReference type="OMA" id="MSENCES"/>
<sequence length="4642" mass="534807">MSFSKTSLKESTSTIPRNRKSTIKTKSFMESTLSISTVAEDSWHTSAREVREDRRAQLTKVHRFLFSIVSHYLGFPDDEVEEFIVDVQQYIRVLEDFSRGRGSDVVLFMYTLLPPISFAECGRSLTNVVKEKDKPVMRVSVLNLETHDNEISGKCVYFLKKTASDLEDKTITEAFTCGSLNIKENMTVLGVLSRTVDMVHIKAMKRLKIFKDTKRKPLPDSKCVHNEMFVRTEDFCRHLVWGESHVLETIGLGQLENHSKMCVIDSVNTVNDCMTGAMNKSTVLIFEEIAKLWCDQVEIMLLQASSIQREADDNGPIKELEFWLQRSAQFGYLVQQIRSQRARMVFHLLYISKSPIMARWRELDMKVTDQSNEARDNAKYLYILEKYCEPLYRCQPQNLIENISGLIGAIRLIYNYSHYYTSPDTVSRIFVKITNQIVTACKNYISDDGFTKLWDLPKQDLQNRIKDCLKLFQTYIDTYKATKKKIAIEKNERPFDFSEMYIFGKIFVFQARLEQILNLFDNVTTFSVLEVSRIEGLDTYANKYNTLFNNLKKKGHDLLNHKNPAFEEDFERFLDNVEDLKTQIAKFMVNHIRNIKGSLNKLIITRNFELLKLSFLDTECEYSNILTFYGEELDAIMQMYDREKDDPQVQRNMPPIAGRISFLRQILSHIAEPIFLLQKYSPCVLKTKPGKKITYRYNKFVILLVKTEVMLHIMWFRSVPEIDYNLQVPLLIKNQSIKEYVINFDFAILEVLKEAFYMVKLGLHVPRNVIRLIFVRNKISSIYFMLMELLAELKEIKSMIPDLFLPLMMPSIYKIDSLILVGETSLTWTSLEVSDYFITVEKAFADLKNAIKLITDMKALRIDKKLAQMSEMNALPLPTTTTWSVEEFLNNTKEVTKEVGNELSALNRVLAENVYELINLFIGHVAHEYNDLETIYAAEQKIVENDNKKPLRMDQLQQALETINPNIEKMIPPVDDILNREMYKNGCLNMFEDFKIKMTDALIKCVKLSLMSLRKRFLCGVPRALGASIEDEMRGPSRPFLKLFVQLENKTVITSPKLELVSSAFNKVAQMVQDIGKRIFIWSDPPASLFAKLELKSQIKVSEPMILLQKNCYKLLMENKDVVKYNNMGLMFTPFIEEIKKALKIFKNFEHIWMEDKEEKLQEFLKTNPGLYEFKEEYIRLQKLSKRVDNIVPEIAIGNICLDTETIKLTLQEEIVEWMYAYGIKFNAIIRQNMEEIAQFISEKHKLLNKPVKDLDDIRLAMSALQAIRENYIHLDEQITPIEECYALMSSFGFVVKQEEIEKAESLRYAYEKLMISCTQVTDHLVEIQGDCKAELTTDVEVLHAEIAHFVSDYYKKGPMEPGIPPAVANERLQNFQAQFDYLIRKHTANLEGEELFGLPRTEEHEFTLVRKELTLLQKLYGLYTSVMTSIDGYNEMNWLDINCEKINAELTELQNRCRRLPKGLKDWQAYNDLKKKIDDFNETVPLLELMANKSMATRHWMKIEQAANYKFDFDLSFDQPMDLVMENVRLKDIMKAPLLPVKDDVEDICISAVKEKDIEAKLKMVMNDWSNRTLTFANFKNRGELLLKSSEALETISMLEDSLMVLSSLITNRYNAPYKNKIQAWVHFLSTTADVLEQWITVQNTWVYLEAVFVGGDIAKQLPQESKRFSAIDKSWLKIMQRAHENDNVISCCAGDDMMIQILPHLFEQLELCQKSLTGYLEKKRLLFPRFFFVSDPALLEILGQASDCHTIQAHLLGLFDNIKSVEFHEKVYDLIITCISREGEKIALDKPVKCEHNVEIWLDILMNEQQSSLHIIIRDAYRSITSPDYDLYTFLSHFPAQVGLLGIQFLWTKTAEEALKGAKFDRKFMINANNFFMLLLNMLIAKTTENLTAMDRVKYETLITIHVHQRDIFDDLTKRNVNSPVNFDWLKQARFYYNEEVDLAIIRITDVMFTYQNEYLGCTDRLVITPLTDRCYITLAQALWMSLGGAPAGPAGTGKTETTKDMGRCLGKYVVVFNCSDQMDFRGLGRIYKGLAQSGAWGCFDEFNRIELPVLSVAAQQIYIVLNAKKDKKKEFIFTDGDRVLLNPEFGIFLTMNPGYAGRQELPENLKIMFRTVSMMVPDRQIIMRVKLASCGFIENIILAQKFYTLYKLCEEQLSKQVHYDFGLRNILSVLRTLGAEKRSRPEDTETTIVMRVLRDMNLSKLVDEDEPLFLSLISDLFPGISLDSASYLDLQSVLATQINEAQLINYESWNLKIVQLFETQRVRHGIMTLGPTGTGKTCCIRMLMKAMTELGNPHREMRMNPKAITAPQMFGRLDAATNDWTDGIFSTLWRRTLKIKKGSHVWLILDGPVDAVWIENLNSVLDDNKTLTLANGDRIPMSPTCKLIFEVHNIDNASPATVSRNGMIFMSSSVLPWLPILQGWLLKRSVHERMLLVPLFESLYDDTEHFTILHTEAKMEVHSCIKIKQMCDLLQGLIPASIEDKNKHFHPKHMDHLFIFCLMWSLGALLELDDRVKMQEFLLRHKSKLNYPKICGEETIFEYMVGPEGQWLHWRTKVEQYIYPSDSVPLFSTILVPNVDNVRTDYLIEVIGKQSLGVLLIGEQGTAKTVMIQASMAKANPEERLSKSFNFSSATTPGMFQRTIESYVEKRVGTTYGPPGGKSMTVFIDDINMPIINEWGDQVTNEITRQMMEMKGMYSLDKPGDFLDIVDISFKAAMIHPGGGRNDIPERLKRQFCIFNCTLPSNHSIDKIFGIIGQGYFCESRFLEPVVEIVKYLVPCTRILWQRTKIKMLPTPAKFHYIFNLRDLSRIWQGMLYIEGNECSTVRTVINLWKHEVCRVIEDRFINDEDKSWFQNALYSVISEVIGTEVADMMMPFPHFVDFMRDIVEELILEDTGSLQTGQSQMMPKVYEMVEEYDILRSRLQAFMKDYNEQIRGSHMNLVFFKDAMIHLTKVSRIIRTNRGAALLVGVGGSGKQSLTRLASFIAGYQSFQIMISKTYTMTNLMEDFKFTYKVSGFQGLGITFIFTDNEIKEEYYLEYINNILNSGEISNLFPKDELLEICNDLAPIMKKEFPRRPPTIENLYDYFLARARSNLHIVLCFSPVGNKFRMRSLKFPGLISGCTMDWYSKWPREALIDVSFYFLEHFEMEATDEAKNNLIELMGTVHDQVSNLCFDYFQRFRRQANVTPKSYLSFLDGYKNLYQIKVDSLKELERKMLIGLEKLAEAADSVDQLSQDLVVKEKELEIANVAADKIVLEVSIMAEAAEKVKASVQKVKDRAQKIVNDIAVEKALAESKLEEAKPALQAAEDALKTIKPADIATVKKLGKPPHLIMRIMDCCLILFRKKLDIFELDSERPCPKPSWGEGLKLMGNMGFLLSLVEFNKDTITGEIVELMEPYFKMDDYTYDSALKACGNVAGLLSWTLAMAAFYAINKEVLPLKVNLVLQEGRLNVAIAELQVAQAALDEKQAELNVVQAKYDAAMGKKKNLMEDAEATRRRMEAATALIGGLGGEQARWSSQSQEFRNQIICLTGDVLICTGFLSYAGPFNQMFRNKLITTWCAELNARKIPFTKTINIVDSLVDTTTIAEWNVEGLPSDDLSVQNGIITTMATRYPLLIDPQHQGKTWIKHREKKRHLQVTSLSHKYFRQHLEDALSLGRPLLIEDVQEDLDPSLDNILDKNFIKSGSMLKVKVGDKECDITSTFYLYITTKLANPVYSPEVSARTSIIDFTVTQKGLEDQLLGRVLVTEKRELEEERSKLAIDVVANKRKIKELEENLLFILTSIQGSLVDDPTLIEVLRNTKKTSAEVTEKLAIAAETSLEIHTAREEFRPVAARGSILYFLLCDMAMVNHMYSTSLIQFLVLFDESMARSKPNFNTQKRISNIIEYLTFAVWVYTTRSLYNQDRQLFTLLLAVKIDLARGLIKNTEFQAFIKGGAALDMNAVTPKPARWISDVTWLNLVKLSELSIFRNILTQVASNEKAWKHWYDKPAPEEDVIPENYGNMLDPFNKLLLIRSWCPDRTSVQARDYISNSLGTRYTEAVILDIEAMYEESKPRTPLIALLSMGSDPTNEIESLSKRVEISFQAVSMGQGQEVHARKLIGKYMEEGGWALLQNCHLCLQYLEEVLVTLTEHEHINPFFRLWITTEVHNLFSIGLLQISIKFTNDPPQGIKAGLKRTYTFLSQEFLDIFNLPQWRPLLYTTSFLHTVVQERRKFGPLGWNIPYEFNSSDWSASVQFIQNHLDDMDLKRGISWPTVRYMIGEVQYGGRVTDDFDKRLLNTFTKVWFGDFMFHDSFQFFKNYKISRNHLLTEVMDFIEALPAVDSPEALGLHPNADITYQTNTAKQVLDTIIQIQPKDASSGCGETRESVVYRLAEELLYKLPHDYIPWDVKDRLKKMGNLQPLNIFLRQEIDRMQRVISLVRATLTDLKLAIEGTIIMSENLRDALDNLFDARVPARWIRFSWQSSTIGFWYTDLLERNTQFANWIFQGRPVVFWMTGFFNPQGFLTAMRQEVTRAHKGWALDSVSLHNDITKFFKDDINIAPPEGVYIYGLFLDGAQWDRRNSRLAESQPKVLFVALPVVHMYAINSTSPKDPKLYQCPVYKKPCRTDLTYVTTIYMRTTQSPDLWILRGVAALCDIK</sequence>
<dbReference type="FunFam" id="3.20.180.20:FF:000001">
    <property type="entry name" value="Dynein axonemal heavy chain 5"/>
    <property type="match status" value="1"/>
</dbReference>
<dbReference type="Pfam" id="PF18198">
    <property type="entry name" value="AAA_lid_11"/>
    <property type="match status" value="1"/>
</dbReference>
<dbReference type="FunFam" id="3.40.50.300:FF:002141">
    <property type="entry name" value="Dynein heavy chain"/>
    <property type="match status" value="1"/>
</dbReference>
<dbReference type="SMART" id="SM00382">
    <property type="entry name" value="AAA"/>
    <property type="match status" value="3"/>
</dbReference>
<dbReference type="GO" id="GO:0045505">
    <property type="term" value="F:dynein intermediate chain binding"/>
    <property type="evidence" value="ECO:0007669"/>
    <property type="project" value="InterPro"/>
</dbReference>
<dbReference type="InterPro" id="IPR043160">
    <property type="entry name" value="Dynein_C_barrel"/>
</dbReference>
<dbReference type="GO" id="GO:0097729">
    <property type="term" value="C:9+2 motile cilium"/>
    <property type="evidence" value="ECO:0007669"/>
    <property type="project" value="UniProtKB-ARBA"/>
</dbReference>
<evidence type="ECO:0000256" key="10">
    <source>
        <dbReference type="ARBA" id="ARBA00023069"/>
    </source>
</evidence>
<keyword evidence="10" id="KW-0969">Cilium</keyword>
<dbReference type="FunFam" id="3.40.50.300:FF:001221">
    <property type="entry name" value="Axonemal dynein heavy chain 8"/>
    <property type="match status" value="1"/>
</dbReference>
<dbReference type="GO" id="GO:0005524">
    <property type="term" value="F:ATP binding"/>
    <property type="evidence" value="ECO:0007669"/>
    <property type="project" value="UniProtKB-KW"/>
</dbReference>
<evidence type="ECO:0000256" key="7">
    <source>
        <dbReference type="ARBA" id="ARBA00022840"/>
    </source>
</evidence>
<dbReference type="Gene3D" id="3.10.490.20">
    <property type="match status" value="1"/>
</dbReference>
<dbReference type="FunFam" id="1.20.920.30:FF:000004">
    <property type="entry name" value="Dynein axonemal heavy chain 5"/>
    <property type="match status" value="1"/>
</dbReference>
<dbReference type="FunFam" id="3.40.50.300:FF:000049">
    <property type="entry name" value="Dynein, axonemal, heavy chain 5"/>
    <property type="match status" value="1"/>
</dbReference>
<dbReference type="FunFam" id="3.40.50.300:FF:000044">
    <property type="entry name" value="Dynein heavy chain 5, axonemal"/>
    <property type="match status" value="1"/>
</dbReference>
<dbReference type="Proteomes" id="UP001165740">
    <property type="component" value="Chromosome 12"/>
</dbReference>
<evidence type="ECO:0000256" key="14">
    <source>
        <dbReference type="SAM" id="Coils"/>
    </source>
</evidence>
<dbReference type="FunFam" id="1.20.920.20:FF:000004">
    <property type="entry name" value="Dynein axonemal heavy chain 5"/>
    <property type="match status" value="1"/>
</dbReference>
<dbReference type="Pfam" id="PF17852">
    <property type="entry name" value="Dynein_AAA_lid"/>
    <property type="match status" value="1"/>
</dbReference>
<evidence type="ECO:0000256" key="13">
    <source>
        <dbReference type="ARBA" id="ARBA00023273"/>
    </source>
</evidence>
<dbReference type="InterPro" id="IPR013594">
    <property type="entry name" value="Dynein_heavy_tail"/>
</dbReference>
<dbReference type="InterPro" id="IPR027417">
    <property type="entry name" value="P-loop_NTPase"/>
</dbReference>
<feature type="compositionally biased region" description="Polar residues" evidence="15">
    <location>
        <begin position="1"/>
        <end position="16"/>
    </location>
</feature>
<dbReference type="InterPro" id="IPR026983">
    <property type="entry name" value="DHC"/>
</dbReference>
<dbReference type="Gene3D" id="1.10.8.720">
    <property type="entry name" value="Region D6 of dynein motor"/>
    <property type="match status" value="1"/>
</dbReference>
<dbReference type="Pfam" id="PF08385">
    <property type="entry name" value="DHC_N1"/>
    <property type="match status" value="1"/>
</dbReference>
<dbReference type="FunFam" id="3.40.50.300:FF:000320">
    <property type="entry name" value="Dynein, axonemal, heavy chain 5"/>
    <property type="match status" value="1"/>
</dbReference>